<dbReference type="AlphaFoldDB" id="L0FX44"/>
<dbReference type="GO" id="GO:0016757">
    <property type="term" value="F:glycosyltransferase activity"/>
    <property type="evidence" value="ECO:0007669"/>
    <property type="project" value="InterPro"/>
</dbReference>
<dbReference type="eggNOG" id="COG0438">
    <property type="taxonomic scope" value="Bacteria"/>
</dbReference>
<dbReference type="GO" id="GO:0009103">
    <property type="term" value="P:lipopolysaccharide biosynthetic process"/>
    <property type="evidence" value="ECO:0007669"/>
    <property type="project" value="TreeGrafter"/>
</dbReference>
<dbReference type="KEGG" id="evi:Echvi_0947"/>
<protein>
    <submittedName>
        <fullName evidence="3">Glycosyltransferase</fullName>
    </submittedName>
</protein>
<dbReference type="RefSeq" id="WP_015264784.1">
    <property type="nucleotide sequence ID" value="NC_019904.1"/>
</dbReference>
<gene>
    <name evidence="3" type="ordered locus">Echvi_0947</name>
</gene>
<keyword evidence="4" id="KW-1185">Reference proteome</keyword>
<evidence type="ECO:0000256" key="1">
    <source>
        <dbReference type="ARBA" id="ARBA00022679"/>
    </source>
</evidence>
<dbReference type="STRING" id="926556.Echvi_0947"/>
<reference evidence="4" key="1">
    <citation type="submission" date="2012-02" db="EMBL/GenBank/DDBJ databases">
        <title>The complete genome of Echinicola vietnamensis DSM 17526.</title>
        <authorList>
            <person name="Lucas S."/>
            <person name="Copeland A."/>
            <person name="Lapidus A."/>
            <person name="Glavina del Rio T."/>
            <person name="Dalin E."/>
            <person name="Tice H."/>
            <person name="Bruce D."/>
            <person name="Goodwin L."/>
            <person name="Pitluck S."/>
            <person name="Peters L."/>
            <person name="Ovchinnikova G."/>
            <person name="Teshima H."/>
            <person name="Kyrpides N."/>
            <person name="Mavromatis K."/>
            <person name="Ivanova N."/>
            <person name="Brettin T."/>
            <person name="Detter J.C."/>
            <person name="Han C."/>
            <person name="Larimer F."/>
            <person name="Land M."/>
            <person name="Hauser L."/>
            <person name="Markowitz V."/>
            <person name="Cheng J.-F."/>
            <person name="Hugenholtz P."/>
            <person name="Woyke T."/>
            <person name="Wu D."/>
            <person name="Brambilla E."/>
            <person name="Klenk H.-P."/>
            <person name="Eisen J.A."/>
        </authorList>
    </citation>
    <scope>NUCLEOTIDE SEQUENCE [LARGE SCALE GENOMIC DNA]</scope>
    <source>
        <strain evidence="4">DSM 17526 / LMG 23754 / KMM 6221</strain>
    </source>
</reference>
<dbReference type="PANTHER" id="PTHR46401:SF2">
    <property type="entry name" value="GLYCOSYLTRANSFERASE WBBK-RELATED"/>
    <property type="match status" value="1"/>
</dbReference>
<sequence length="373" mass="42902">MKKRILIDIYYLHVAQTGIRTYTESLIEATERSGKDGPFDYIISPKYSSLKSSTFFKGKTPKWKNLLFQLLYFLRKAVVLPILTYWHRSDMVFSPDILSPLWARGVKVSVLHDAFFWENPDHYNPHWRKYFLGLLSFSLRTNAEVVTITEYSKKQLQHYLDLPKLPIHVVYPATNVAAKPESNVPSPLASPYFLHVGVMEKRKNLVTLIQAFDHFRKAGGYPDFKLVLVGQRGPRRDLDDYENVLQEIDRLALKEQVILPGFVSREVLESYYHHASAYVFPSCSEGFGMPVLEAFSYQLPVIISRQGALMEVGGDAVIYPRDHSADAFAEVMRRVVQDVPLRTSLIEKGNKRLASFGGQRFLDDLEKCFLRML</sequence>
<evidence type="ECO:0000313" key="3">
    <source>
        <dbReference type="EMBL" id="AGA77220.1"/>
    </source>
</evidence>
<proteinExistence type="predicted"/>
<dbReference type="SUPFAM" id="SSF53756">
    <property type="entry name" value="UDP-Glycosyltransferase/glycogen phosphorylase"/>
    <property type="match status" value="1"/>
</dbReference>
<accession>L0FX44</accession>
<dbReference type="PANTHER" id="PTHR46401">
    <property type="entry name" value="GLYCOSYLTRANSFERASE WBBK-RELATED"/>
    <property type="match status" value="1"/>
</dbReference>
<dbReference type="PATRIC" id="fig|926556.3.peg.970"/>
<evidence type="ECO:0000313" key="4">
    <source>
        <dbReference type="Proteomes" id="UP000010796"/>
    </source>
</evidence>
<organism evidence="3 4">
    <name type="scientific">Echinicola vietnamensis (strain DSM 17526 / LMG 23754 / KMM 6221)</name>
    <dbReference type="NCBI Taxonomy" id="926556"/>
    <lineage>
        <taxon>Bacteria</taxon>
        <taxon>Pseudomonadati</taxon>
        <taxon>Bacteroidota</taxon>
        <taxon>Cytophagia</taxon>
        <taxon>Cytophagales</taxon>
        <taxon>Cyclobacteriaceae</taxon>
        <taxon>Echinicola</taxon>
    </lineage>
</organism>
<dbReference type="OrthoDB" id="9801609at2"/>
<feature type="domain" description="Glycosyl transferase family 1" evidence="2">
    <location>
        <begin position="188"/>
        <end position="352"/>
    </location>
</feature>
<dbReference type="HOGENOM" id="CLU_009583_27_5_10"/>
<name>L0FX44_ECHVK</name>
<keyword evidence="1 3" id="KW-0808">Transferase</keyword>
<dbReference type="EMBL" id="CP003346">
    <property type="protein sequence ID" value="AGA77220.1"/>
    <property type="molecule type" value="Genomic_DNA"/>
</dbReference>
<dbReference type="Pfam" id="PF00534">
    <property type="entry name" value="Glycos_transf_1"/>
    <property type="match status" value="1"/>
</dbReference>
<evidence type="ECO:0000259" key="2">
    <source>
        <dbReference type="Pfam" id="PF00534"/>
    </source>
</evidence>
<dbReference type="Proteomes" id="UP000010796">
    <property type="component" value="Chromosome"/>
</dbReference>
<dbReference type="Gene3D" id="3.40.50.2000">
    <property type="entry name" value="Glycogen Phosphorylase B"/>
    <property type="match status" value="1"/>
</dbReference>
<dbReference type="CDD" id="cd03809">
    <property type="entry name" value="GT4_MtfB-like"/>
    <property type="match status" value="1"/>
</dbReference>
<dbReference type="InterPro" id="IPR001296">
    <property type="entry name" value="Glyco_trans_1"/>
</dbReference>